<dbReference type="CDD" id="cd00077">
    <property type="entry name" value="HDc"/>
    <property type="match status" value="1"/>
</dbReference>
<protein>
    <submittedName>
        <fullName evidence="3">HDOD domain-containing protein</fullName>
    </submittedName>
</protein>
<evidence type="ECO:0000313" key="3">
    <source>
        <dbReference type="EMBL" id="MYL84145.1"/>
    </source>
</evidence>
<comment type="caution">
    <text evidence="3">The sequence shown here is derived from an EMBL/GenBank/DDBJ whole genome shotgun (WGS) entry which is preliminary data.</text>
</comment>
<dbReference type="OrthoDB" id="9803649at2"/>
<accession>A0A7C9IM60</accession>
<dbReference type="RefSeq" id="WP_160961881.1">
    <property type="nucleotide sequence ID" value="NZ_WVUD01000025.1"/>
</dbReference>
<reference evidence="3 4" key="1">
    <citation type="submission" date="2020-01" db="EMBL/GenBank/DDBJ databases">
        <title>Genome sequence of Desulfovibrio aerotolerans DSM 16695(T).</title>
        <authorList>
            <person name="Karnachuk O."/>
            <person name="Avakyan M."/>
            <person name="Mardanov A."/>
            <person name="Kadnikov V."/>
            <person name="Ravin N."/>
        </authorList>
    </citation>
    <scope>NUCLEOTIDE SEQUENCE [LARGE SCALE GENOMIC DNA]</scope>
    <source>
        <strain evidence="3 4">DSM 16695</strain>
    </source>
</reference>
<keyword evidence="4" id="KW-1185">Reference proteome</keyword>
<dbReference type="AlphaFoldDB" id="A0A7C9IM60"/>
<feature type="compositionally biased region" description="Low complexity" evidence="1">
    <location>
        <begin position="32"/>
        <end position="43"/>
    </location>
</feature>
<evidence type="ECO:0000259" key="2">
    <source>
        <dbReference type="PROSITE" id="PS51833"/>
    </source>
</evidence>
<dbReference type="InterPro" id="IPR013976">
    <property type="entry name" value="HDOD"/>
</dbReference>
<dbReference type="SUPFAM" id="SSF109604">
    <property type="entry name" value="HD-domain/PDEase-like"/>
    <property type="match status" value="1"/>
</dbReference>
<evidence type="ECO:0000256" key="1">
    <source>
        <dbReference type="SAM" id="MobiDB-lite"/>
    </source>
</evidence>
<dbReference type="PANTHER" id="PTHR33525:SF6">
    <property type="entry name" value="HDOD DOMAIN-CONTAINING PROTEIN"/>
    <property type="match status" value="1"/>
</dbReference>
<feature type="region of interest" description="Disordered" evidence="1">
    <location>
        <begin position="32"/>
        <end position="67"/>
    </location>
</feature>
<dbReference type="PROSITE" id="PS51833">
    <property type="entry name" value="HDOD"/>
    <property type="match status" value="1"/>
</dbReference>
<dbReference type="InterPro" id="IPR003607">
    <property type="entry name" value="HD/PDEase_dom"/>
</dbReference>
<dbReference type="EMBL" id="WVUD01000025">
    <property type="protein sequence ID" value="MYL84145.1"/>
    <property type="molecule type" value="Genomic_DNA"/>
</dbReference>
<sequence>MELYSALALGLLVAAALGLVGVNSRRRRNRAAMAAADRVNRPAQAAGPTSRGSQSVSPSAPPPRPGEAEAVLERLGAGLERLYSEPDAAGETGRLFTTHGPALPPQVAKAAQGVGGDATAGTLIARLSDPQINLTVVAGMIAANPLLSGNVLKIANSPFFGLRAAIADVGQAIGIIGLGNVRTLLFTELLENAAAQSGLDKTARTALWGHMAKTAVLARRIAPAIAGLDPGVAYTAGLLHDIGLLALPALPVGQAPVDVWNPAGETAAYGTHHGTAGAAVCTGFALPAHLVQAVGLHHAPAFAEMEDLEAETTGIRLALAVGLADALTQVLDGRDPATILPLRHSYRFLVNEPILAEVLADPALLGEVSRTMALLAATRG</sequence>
<dbReference type="Gene3D" id="1.10.3210.10">
    <property type="entry name" value="Hypothetical protein af1432"/>
    <property type="match status" value="1"/>
</dbReference>
<name>A0A7C9IM60_9BACT</name>
<dbReference type="Proteomes" id="UP000482487">
    <property type="component" value="Unassembled WGS sequence"/>
</dbReference>
<proteinExistence type="predicted"/>
<evidence type="ECO:0000313" key="4">
    <source>
        <dbReference type="Proteomes" id="UP000482487"/>
    </source>
</evidence>
<dbReference type="InterPro" id="IPR052340">
    <property type="entry name" value="RNase_Y/CdgJ"/>
</dbReference>
<feature type="domain" description="HDOD" evidence="2">
    <location>
        <begin position="113"/>
        <end position="300"/>
    </location>
</feature>
<gene>
    <name evidence="3" type="ORF">GTA51_13510</name>
</gene>
<organism evidence="3 4">
    <name type="scientific">Solidesulfovibrio aerotolerans</name>
    <dbReference type="NCBI Taxonomy" id="295255"/>
    <lineage>
        <taxon>Bacteria</taxon>
        <taxon>Pseudomonadati</taxon>
        <taxon>Thermodesulfobacteriota</taxon>
        <taxon>Desulfovibrionia</taxon>
        <taxon>Desulfovibrionales</taxon>
        <taxon>Desulfovibrionaceae</taxon>
        <taxon>Solidesulfovibrio</taxon>
    </lineage>
</organism>
<dbReference type="PANTHER" id="PTHR33525">
    <property type="match status" value="1"/>
</dbReference>
<dbReference type="Pfam" id="PF08668">
    <property type="entry name" value="HDOD"/>
    <property type="match status" value="1"/>
</dbReference>